<reference evidence="3" key="1">
    <citation type="journal article" date="2023" name="Front. Microbiol.">
        <title>Genome analysis of Candidatus Aschnera chinzeii, the bacterial endosymbiont of the blood-sucking bat fly Penicillidia jenynsii (Insecta: Diptera: Nycteribiidae).</title>
        <authorList>
            <person name="Koga R."/>
            <person name="Moriyama M."/>
            <person name="Nozaki T."/>
            <person name="Fukatsu T."/>
        </authorList>
    </citation>
    <scope>NUCLEOTIDE SEQUENCE</scope>
    <source>
        <strain evidence="3">Kw-01</strain>
    </source>
</reference>
<gene>
    <name evidence="3" type="primary">tusA</name>
    <name evidence="3" type="ORF">ACHINZ_0820</name>
</gene>
<dbReference type="PROSITE" id="PS01148">
    <property type="entry name" value="UPF0033"/>
    <property type="match status" value="1"/>
</dbReference>
<evidence type="ECO:0000259" key="2">
    <source>
        <dbReference type="PROSITE" id="PS01148"/>
    </source>
</evidence>
<reference evidence="3" key="2">
    <citation type="submission" date="2023-10" db="EMBL/GenBank/DDBJ databases">
        <authorList>
            <person name="Koga R."/>
            <person name="Fukatsu T."/>
        </authorList>
    </citation>
    <scope>NUCLEOTIDE SEQUENCE</scope>
    <source>
        <strain evidence="3">Kw-01</strain>
    </source>
</reference>
<dbReference type="EMBL" id="AP028961">
    <property type="protein sequence ID" value="BET44412.1"/>
    <property type="molecule type" value="Genomic_DNA"/>
</dbReference>
<organism evidence="3">
    <name type="scientific">Candidatus Aschnera chinzeii</name>
    <dbReference type="NCBI Taxonomy" id="1485666"/>
    <lineage>
        <taxon>Bacteria</taxon>
        <taxon>Pseudomonadati</taxon>
        <taxon>Pseudomonadota</taxon>
        <taxon>Gammaproteobacteria</taxon>
        <taxon>Enterobacterales</taxon>
        <taxon>Enterobacteriaceae</taxon>
        <taxon>Candidatus Aschnera</taxon>
    </lineage>
</organism>
<dbReference type="NCBIfam" id="NF001423">
    <property type="entry name" value="PRK00299.1"/>
    <property type="match status" value="1"/>
</dbReference>
<evidence type="ECO:0000256" key="1">
    <source>
        <dbReference type="ARBA" id="ARBA00008984"/>
    </source>
</evidence>
<dbReference type="SUPFAM" id="SSF64307">
    <property type="entry name" value="SirA-like"/>
    <property type="match status" value="1"/>
</dbReference>
<evidence type="ECO:0000313" key="3">
    <source>
        <dbReference type="EMBL" id="BET44412.1"/>
    </source>
</evidence>
<proteinExistence type="inferred from homology"/>
<dbReference type="Pfam" id="PF01206">
    <property type="entry name" value="TusA"/>
    <property type="match status" value="1"/>
</dbReference>
<dbReference type="AlphaFoldDB" id="A0AAT9G3W2"/>
<dbReference type="PANTHER" id="PTHR33279">
    <property type="entry name" value="SULFUR CARRIER PROTEIN YEDF-RELATED"/>
    <property type="match status" value="1"/>
</dbReference>
<dbReference type="Gene3D" id="3.30.110.40">
    <property type="entry name" value="TusA-like domain"/>
    <property type="match status" value="1"/>
</dbReference>
<dbReference type="InterPro" id="IPR036868">
    <property type="entry name" value="TusA-like_sf"/>
</dbReference>
<dbReference type="InterPro" id="IPR001455">
    <property type="entry name" value="TusA-like"/>
</dbReference>
<dbReference type="PANTHER" id="PTHR33279:SF2">
    <property type="entry name" value="SULFUR CARRIER PROTEIN TUSA"/>
    <property type="match status" value="1"/>
</dbReference>
<accession>A0AAT9G3W2</accession>
<name>A0AAT9G3W2_9ENTR</name>
<sequence length="81" mass="9804">MCDIFINYTETIDIQGLRCPETMMMIRKMIRQMHKNDILLIITDDSSVYRDIYAFCTFMNHKLIAKNLHQIPYKFLIKKRD</sequence>
<feature type="domain" description="UPF0033" evidence="2">
    <location>
        <begin position="12"/>
        <end position="36"/>
    </location>
</feature>
<protein>
    <submittedName>
        <fullName evidence="3">Sulfurtransferase TusA</fullName>
    </submittedName>
</protein>
<comment type="similarity">
    <text evidence="1">Belongs to the sulfur carrier protein TusA family.</text>
</comment>